<evidence type="ECO:0000256" key="1">
    <source>
        <dbReference type="ARBA" id="ARBA00004651"/>
    </source>
</evidence>
<evidence type="ECO:0000256" key="3">
    <source>
        <dbReference type="ARBA" id="ARBA00022448"/>
    </source>
</evidence>
<reference evidence="20" key="1">
    <citation type="submission" date="2019-03" db="EMBL/GenBank/DDBJ databases">
        <title>Long read genome sequence of the mycoparasitic Pythium oligandrum ATCC 38472 isolated from sugarbeet rhizosphere.</title>
        <authorList>
            <person name="Gaulin E."/>
        </authorList>
    </citation>
    <scope>NUCLEOTIDE SEQUENCE</scope>
    <source>
        <strain evidence="20">ATCC 38472_TT</strain>
    </source>
</reference>
<keyword evidence="21" id="KW-1185">Reference proteome</keyword>
<dbReference type="CDD" id="cd12822">
    <property type="entry name" value="TmCorA-like"/>
    <property type="match status" value="1"/>
</dbReference>
<dbReference type="SUPFAM" id="SSF144083">
    <property type="entry name" value="Magnesium transport protein CorA, transmembrane region"/>
    <property type="match status" value="1"/>
</dbReference>
<dbReference type="FunFam" id="1.20.58.340:FF:000004">
    <property type="entry name" value="Magnesium transport protein CorA"/>
    <property type="match status" value="1"/>
</dbReference>
<feature type="compositionally biased region" description="Polar residues" evidence="15">
    <location>
        <begin position="1134"/>
        <end position="1143"/>
    </location>
</feature>
<feature type="transmembrane region" description="Helical" evidence="16">
    <location>
        <begin position="1657"/>
        <end position="1679"/>
    </location>
</feature>
<dbReference type="SMART" id="SM00369">
    <property type="entry name" value="LRR_TYP"/>
    <property type="match status" value="6"/>
</dbReference>
<keyword evidence="3" id="KW-0813">Transport</keyword>
<feature type="domain" description="Protein kinase" evidence="18">
    <location>
        <begin position="726"/>
        <end position="990"/>
    </location>
</feature>
<dbReference type="GO" id="GO:0050897">
    <property type="term" value="F:cobalt ion binding"/>
    <property type="evidence" value="ECO:0007669"/>
    <property type="project" value="TreeGrafter"/>
</dbReference>
<name>A0A8K1CLK8_PYTOL</name>
<accession>A0A8K1CLK8</accession>
<dbReference type="Gene3D" id="3.80.10.10">
    <property type="entry name" value="Ribonuclease Inhibitor"/>
    <property type="match status" value="2"/>
</dbReference>
<dbReference type="GO" id="GO:0005886">
    <property type="term" value="C:plasma membrane"/>
    <property type="evidence" value="ECO:0007669"/>
    <property type="project" value="UniProtKB-SubCell"/>
</dbReference>
<dbReference type="SMART" id="SM00220">
    <property type="entry name" value="S_TKc"/>
    <property type="match status" value="1"/>
</dbReference>
<dbReference type="GO" id="GO:0004672">
    <property type="term" value="F:protein kinase activity"/>
    <property type="evidence" value="ECO:0007669"/>
    <property type="project" value="InterPro"/>
</dbReference>
<dbReference type="SMART" id="SM00364">
    <property type="entry name" value="LRR_BAC"/>
    <property type="match status" value="8"/>
</dbReference>
<feature type="domain" description="EF-hand" evidence="19">
    <location>
        <begin position="1258"/>
        <end position="1293"/>
    </location>
</feature>
<dbReference type="GO" id="GO:0005524">
    <property type="term" value="F:ATP binding"/>
    <property type="evidence" value="ECO:0007669"/>
    <property type="project" value="InterPro"/>
</dbReference>
<dbReference type="InterPro" id="IPR045861">
    <property type="entry name" value="CorA_cytoplasmic_dom"/>
</dbReference>
<feature type="signal peptide" evidence="17">
    <location>
        <begin position="1"/>
        <end position="35"/>
    </location>
</feature>
<evidence type="ECO:0000256" key="12">
    <source>
        <dbReference type="ARBA" id="ARBA00024334"/>
    </source>
</evidence>
<evidence type="ECO:0000256" key="5">
    <source>
        <dbReference type="ARBA" id="ARBA00022614"/>
    </source>
</evidence>
<dbReference type="PROSITE" id="PS50222">
    <property type="entry name" value="EF_HAND_2"/>
    <property type="match status" value="1"/>
</dbReference>
<dbReference type="InterPro" id="IPR000719">
    <property type="entry name" value="Prot_kinase_dom"/>
</dbReference>
<evidence type="ECO:0000256" key="15">
    <source>
        <dbReference type="SAM" id="MobiDB-lite"/>
    </source>
</evidence>
<gene>
    <name evidence="20" type="ORF">Poli38472_009360</name>
</gene>
<keyword evidence="8" id="KW-0460">Magnesium</keyword>
<comment type="similarity">
    <text evidence="2">Belongs to the CorA metal ion transporter (MIT) (TC 1.A.35) family.</text>
</comment>
<dbReference type="Pfam" id="PF13855">
    <property type="entry name" value="LRR_8"/>
    <property type="match status" value="2"/>
</dbReference>
<dbReference type="SUPFAM" id="SSF143865">
    <property type="entry name" value="CorA soluble domain-like"/>
    <property type="match status" value="1"/>
</dbReference>
<dbReference type="Gene3D" id="1.10.238.10">
    <property type="entry name" value="EF-hand"/>
    <property type="match status" value="1"/>
</dbReference>
<dbReference type="SUPFAM" id="SSF47473">
    <property type="entry name" value="EF-hand"/>
    <property type="match status" value="1"/>
</dbReference>
<keyword evidence="4" id="KW-1003">Cell membrane</keyword>
<dbReference type="EMBL" id="SPLM01000038">
    <property type="protein sequence ID" value="TMW65193.1"/>
    <property type="molecule type" value="Genomic_DNA"/>
</dbReference>
<keyword evidence="9 16" id="KW-1133">Transmembrane helix</keyword>
<dbReference type="Proteomes" id="UP000794436">
    <property type="component" value="Unassembled WGS sequence"/>
</dbReference>
<protein>
    <recommendedName>
        <fullName evidence="22">Calmodulin</fullName>
    </recommendedName>
</protein>
<dbReference type="FunFam" id="1.20.58.340:FF:000021">
    <property type="entry name" value="Magnesium and cobalt transporter CorA"/>
    <property type="match status" value="1"/>
</dbReference>
<feature type="region of interest" description="Disordered" evidence="15">
    <location>
        <begin position="1007"/>
        <end position="1057"/>
    </location>
</feature>
<evidence type="ECO:0000313" key="21">
    <source>
        <dbReference type="Proteomes" id="UP000794436"/>
    </source>
</evidence>
<dbReference type="InterPro" id="IPR001245">
    <property type="entry name" value="Ser-Thr/Tyr_kinase_cat_dom"/>
</dbReference>
<dbReference type="Pfam" id="PF01544">
    <property type="entry name" value="CorA"/>
    <property type="match status" value="2"/>
</dbReference>
<keyword evidence="6 16" id="KW-0812">Transmembrane</keyword>
<dbReference type="InterPro" id="IPR002048">
    <property type="entry name" value="EF_hand_dom"/>
</dbReference>
<feature type="chain" id="PRO_5035418908" description="Calmodulin" evidence="17">
    <location>
        <begin position="36"/>
        <end position="1684"/>
    </location>
</feature>
<feature type="compositionally biased region" description="Basic and acidic residues" evidence="15">
    <location>
        <begin position="621"/>
        <end position="631"/>
    </location>
</feature>
<evidence type="ECO:0000313" key="20">
    <source>
        <dbReference type="EMBL" id="TMW65193.1"/>
    </source>
</evidence>
<dbReference type="InterPro" id="IPR011992">
    <property type="entry name" value="EF-hand-dom_pair"/>
</dbReference>
<dbReference type="SMART" id="SM00368">
    <property type="entry name" value="LRR_RI"/>
    <property type="match status" value="4"/>
</dbReference>
<dbReference type="GO" id="GO:0015095">
    <property type="term" value="F:magnesium ion transmembrane transporter activity"/>
    <property type="evidence" value="ECO:0007669"/>
    <property type="project" value="TreeGrafter"/>
</dbReference>
<dbReference type="PROSITE" id="PS00108">
    <property type="entry name" value="PROTEIN_KINASE_ST"/>
    <property type="match status" value="1"/>
</dbReference>
<dbReference type="GO" id="GO:0015087">
    <property type="term" value="F:cobalt ion transmembrane transporter activity"/>
    <property type="evidence" value="ECO:0007669"/>
    <property type="project" value="TreeGrafter"/>
</dbReference>
<feature type="region of interest" description="Disordered" evidence="15">
    <location>
        <begin position="620"/>
        <end position="648"/>
    </location>
</feature>
<feature type="region of interest" description="Disordered" evidence="15">
    <location>
        <begin position="1125"/>
        <end position="1171"/>
    </location>
</feature>
<keyword evidence="5" id="KW-0433">Leucine-rich repeat</keyword>
<feature type="transmembrane region" description="Helical" evidence="16">
    <location>
        <begin position="653"/>
        <end position="674"/>
    </location>
</feature>
<dbReference type="SMART" id="SM00054">
    <property type="entry name" value="EFh"/>
    <property type="match status" value="2"/>
</dbReference>
<dbReference type="SUPFAM" id="SSF52058">
    <property type="entry name" value="L domain-like"/>
    <property type="match status" value="2"/>
</dbReference>
<dbReference type="PROSITE" id="PS50011">
    <property type="entry name" value="PROTEIN_KINASE_DOM"/>
    <property type="match status" value="1"/>
</dbReference>
<dbReference type="SUPFAM" id="SSF56112">
    <property type="entry name" value="Protein kinase-like (PK-like)"/>
    <property type="match status" value="1"/>
</dbReference>
<evidence type="ECO:0000259" key="18">
    <source>
        <dbReference type="PROSITE" id="PS50011"/>
    </source>
</evidence>
<dbReference type="PANTHER" id="PTHR46494:SF1">
    <property type="entry name" value="CORA FAMILY METAL ION TRANSPORTER (EUROFUNG)"/>
    <property type="match status" value="1"/>
</dbReference>
<dbReference type="InterPro" id="IPR002523">
    <property type="entry name" value="MgTranspt_CorA/ZnTranspt_ZntB"/>
</dbReference>
<keyword evidence="17" id="KW-0732">Signal</keyword>
<comment type="similarity">
    <text evidence="12">Belongs to the protein kinase superfamily. Ser/Thr protein kinase family. CDPK subfamily.</text>
</comment>
<dbReference type="GO" id="GO:0000287">
    <property type="term" value="F:magnesium ion binding"/>
    <property type="evidence" value="ECO:0007669"/>
    <property type="project" value="TreeGrafter"/>
</dbReference>
<dbReference type="CDD" id="cd00051">
    <property type="entry name" value="EFh"/>
    <property type="match status" value="1"/>
</dbReference>
<proteinExistence type="inferred from homology"/>
<evidence type="ECO:0000256" key="16">
    <source>
        <dbReference type="SAM" id="Phobius"/>
    </source>
</evidence>
<comment type="subcellular location">
    <subcellularLocation>
        <location evidence="1">Cell membrane</location>
        <topology evidence="1">Multi-pass membrane protein</topology>
    </subcellularLocation>
</comment>
<comment type="caution">
    <text evidence="20">The sequence shown here is derived from an EMBL/GenBank/DDBJ whole genome shotgun (WGS) entry which is preliminary data.</text>
</comment>
<evidence type="ECO:0000256" key="2">
    <source>
        <dbReference type="ARBA" id="ARBA00009765"/>
    </source>
</evidence>
<evidence type="ECO:0000256" key="14">
    <source>
        <dbReference type="ARBA" id="ARBA00045497"/>
    </source>
</evidence>
<dbReference type="InterPro" id="IPR008271">
    <property type="entry name" value="Ser/Thr_kinase_AS"/>
</dbReference>
<comment type="catalytic activity">
    <reaction evidence="13">
        <text>Mg(2+)(in) = Mg(2+)(out)</text>
        <dbReference type="Rhea" id="RHEA:29827"/>
        <dbReference type="ChEBI" id="CHEBI:18420"/>
    </reaction>
</comment>
<dbReference type="Gene3D" id="3.30.460.20">
    <property type="entry name" value="CorA soluble domain-like"/>
    <property type="match status" value="1"/>
</dbReference>
<evidence type="ECO:0000256" key="13">
    <source>
        <dbReference type="ARBA" id="ARBA00034269"/>
    </source>
</evidence>
<keyword evidence="7" id="KW-0677">Repeat</keyword>
<keyword evidence="11 16" id="KW-0472">Membrane</keyword>
<evidence type="ECO:0000256" key="7">
    <source>
        <dbReference type="ARBA" id="ARBA00022737"/>
    </source>
</evidence>
<evidence type="ECO:0000259" key="19">
    <source>
        <dbReference type="PROSITE" id="PS50222"/>
    </source>
</evidence>
<dbReference type="InterPro" id="IPR001611">
    <property type="entry name" value="Leu-rich_rpt"/>
</dbReference>
<comment type="function">
    <text evidence="14">Mediates influx of magnesium ions. Alternates between open and closed states. Activated by low cytoplasmic Mg(2+) levels. Inactive when cytoplasmic Mg(2+) levels are high.</text>
</comment>
<evidence type="ECO:0008006" key="22">
    <source>
        <dbReference type="Google" id="ProtNLM"/>
    </source>
</evidence>
<dbReference type="InterPro" id="IPR003591">
    <property type="entry name" value="Leu-rich_rpt_typical-subtyp"/>
</dbReference>
<evidence type="ECO:0000256" key="9">
    <source>
        <dbReference type="ARBA" id="ARBA00022989"/>
    </source>
</evidence>
<sequence>MLISMSASSGGVRRRRLLVQSLGLGLILFWTHGQATETGPGTVSAPGTWDQAIPEHTLTTSCGAACADATGASVCLGLADTKKNCQGANKMAGVTCASSSDSSASSVLCMSPDKSQWRFQLTKDPELLAIGRQGVVLTEDLGVAMTLDAGSAQTVGDFKLAPETNQLYLSAANPAEQLTVTVSTATIAQWSNLEVLSLRNLDLSTVSGLPTFPKLLTLDVSGARLAQWPILESAPALASLDLSFNGLTTIPAGSIPAPLTTLNASSNSLTQLPDDLASLSALRKLSLSHNDMSQVAEFPELPALKSLYLSSTNLGVLPSGIETLPQLDTLDVSDNALGDLPEDVLPPTLTTLIARNTGLTKLPAIFDVDKTWERIDLSRNALNDEVLAPAQFRAVNLTLDDNDLTALPPNTKIWAIGTALSLSNNAFGTVDAKDLPASISDLRLASCSLSAVPSNLQSLPRLEYLELSSNPLGTVPAGTLPKTLTDLLLATCELSAVPEDVSALSATLKTLDLSTNKISDVSALRLKDFTSLRRLELQNNHLSSIPDDVFSIKQLSHLDLSGNPITNVTLSQVDFHFLATQVRYFAIDPAAFESATCANRWQLRGKYSVCVDGSGSYDPSMENREMADAPQRDPLASPTQASVSDEKDSKSSFAPLNIVVIAAIVMVFGVSLFVHSNRRKKQALGTATKNAGDDDYDALATMRRFAPVDMWEDAELLYWRVDAQDLELTMQVGTSASSVFWLGRYQTETVAVKRLSQKKPDRDTFRLFVDEIKAMSKLEHPRIVQFLGVTWTSGSDLSMMMEFMNHGDLQKYLQSTKGDVDAKHWTSRKFSIAMSIADALVYLHSLDPYVIHRDLKSSNVLLDENYNAKVAGFGSSRLRADNMSTSTRWIAPEVLSGSDKFSEASDVYSFGVILSEMDSHELPFSDITLSNGKPLADNAMKELLIAGALQPTLSKNCPKEIVDLIGDCMAMDPNRRPSALQALERIRRAVEATTAIARFTSSVVRVSRPRSDHSDASSNDLNKSYYIRDGRHGRRLGSRHFLSPSQRRRGAKQSAPLHTQELVSVVPHDVALEVTHADDLLLPETQDLHESVEPSDWASEEGARRDLTSAVRRATLIDLTRRESLLPRLAPEPQVSTESSTVSGGHRSPVHSPADAHVPTQKAYKQQGRKETLHGKDLRQFVSIGSIDQIPRHSNSVDWSETSADSDEPDHLSLMDPYYDLTKVKLTRLFSLFQPDASGMVGYEGFRRGLEAMGIVCADDDDFRAFINKVDEDQSGGISYEEFQQAVQEIKLAQLFNNDFLHEMSLDTLHIKRQPVILGSIEYSPDRIRTVYPIGNLEKFIYSRKPTWATVRWINVEGNDPLMIRRLSVRYRLHPLAVEDALEVDRERPKYEKYDEHSLLILQTVHPVDMSKLRQYQKMYRNSLYTRDEGPSQVELMDRKELEERLEGLKAGDLMTNPDQLSIYMLKDVLISVQERSGPLWNAVKTRLDTSYSKIRQHGTRFLVYSIVDVCVDDLTPIVHTLGAKLLMLERLLMLDPMRFELVRLQNSAKQLKGLKRLCKPLKEVIEQMSESNDFSGETLRYFRDVQDHLVIIEEDCEKHLDTCRSLVDAFHNLRAARQSDVSYVLTLVAAVFLPAQFLTGLYGMNFEVMPELKYEYGYYIWWAVVLSIAVATVSYFHFYKRWL</sequence>
<dbReference type="Gene3D" id="1.10.510.10">
    <property type="entry name" value="Transferase(Phosphotransferase) domain 1"/>
    <property type="match status" value="1"/>
</dbReference>
<evidence type="ECO:0000256" key="10">
    <source>
        <dbReference type="ARBA" id="ARBA00023065"/>
    </source>
</evidence>
<evidence type="ECO:0000256" key="6">
    <source>
        <dbReference type="ARBA" id="ARBA00022692"/>
    </source>
</evidence>
<evidence type="ECO:0000256" key="11">
    <source>
        <dbReference type="ARBA" id="ARBA00023136"/>
    </source>
</evidence>
<evidence type="ECO:0000256" key="17">
    <source>
        <dbReference type="SAM" id="SignalP"/>
    </source>
</evidence>
<dbReference type="InterPro" id="IPR032675">
    <property type="entry name" value="LRR_dom_sf"/>
</dbReference>
<dbReference type="InterPro" id="IPR045863">
    <property type="entry name" value="CorA_TM1_TM2"/>
</dbReference>
<dbReference type="Pfam" id="PF07714">
    <property type="entry name" value="PK_Tyr_Ser-Thr"/>
    <property type="match status" value="1"/>
</dbReference>
<dbReference type="InterPro" id="IPR011009">
    <property type="entry name" value="Kinase-like_dom_sf"/>
</dbReference>
<evidence type="ECO:0000256" key="4">
    <source>
        <dbReference type="ARBA" id="ARBA00022475"/>
    </source>
</evidence>
<feature type="transmembrane region" description="Helical" evidence="16">
    <location>
        <begin position="1622"/>
        <end position="1645"/>
    </location>
</feature>
<dbReference type="OrthoDB" id="165352at2759"/>
<evidence type="ECO:0000256" key="8">
    <source>
        <dbReference type="ARBA" id="ARBA00022842"/>
    </source>
</evidence>
<dbReference type="GO" id="GO:0005509">
    <property type="term" value="F:calcium ion binding"/>
    <property type="evidence" value="ECO:0007669"/>
    <property type="project" value="InterPro"/>
</dbReference>
<keyword evidence="10" id="KW-0406">Ion transport</keyword>
<dbReference type="PROSITE" id="PS51450">
    <property type="entry name" value="LRR"/>
    <property type="match status" value="3"/>
</dbReference>
<dbReference type="Gene3D" id="1.20.58.340">
    <property type="entry name" value="Magnesium transport protein CorA, transmembrane region"/>
    <property type="match status" value="2"/>
</dbReference>
<dbReference type="PANTHER" id="PTHR46494">
    <property type="entry name" value="CORA FAMILY METAL ION TRANSPORTER (EUROFUNG)"/>
    <property type="match status" value="1"/>
</dbReference>
<organism evidence="20 21">
    <name type="scientific">Pythium oligandrum</name>
    <name type="common">Mycoparasitic fungus</name>
    <dbReference type="NCBI Taxonomy" id="41045"/>
    <lineage>
        <taxon>Eukaryota</taxon>
        <taxon>Sar</taxon>
        <taxon>Stramenopiles</taxon>
        <taxon>Oomycota</taxon>
        <taxon>Peronosporomycetes</taxon>
        <taxon>Pythiales</taxon>
        <taxon>Pythiaceae</taxon>
        <taxon>Pythium</taxon>
    </lineage>
</organism>